<dbReference type="AlphaFoldDB" id="S6BI63"/>
<name>S6BI63_BABBO</name>
<accession>S6BI63</accession>
<proteinExistence type="evidence at transcript level"/>
<protein>
    <submittedName>
        <fullName evidence="1">Uncharacterized protein</fullName>
    </submittedName>
</protein>
<reference evidence="1" key="1">
    <citation type="journal article" date="2014" name="BMC Genomics">
        <title>The Babesia bovis gene and promoter model: an update from full-length EST analysis.</title>
        <authorList>
            <person name="Yamagishi J."/>
            <person name="Wakaguri H."/>
            <person name="Yokoyama N."/>
            <person name="Yamashita R."/>
            <person name="Suzuki Y."/>
            <person name="Xuan X."/>
            <person name="Igarashi I."/>
        </authorList>
    </citation>
    <scope>NUCLEOTIDE SEQUENCE</scope>
    <source>
        <strain evidence="1">Texas</strain>
    </source>
</reference>
<evidence type="ECO:0000313" key="1">
    <source>
        <dbReference type="EMBL" id="BAN65939.1"/>
    </source>
</evidence>
<dbReference type="EMBL" id="AK442145">
    <property type="protein sequence ID" value="BAN65939.1"/>
    <property type="molecule type" value="mRNA"/>
</dbReference>
<organism evidence="1">
    <name type="scientific">Babesia bovis</name>
    <dbReference type="NCBI Taxonomy" id="5865"/>
    <lineage>
        <taxon>Eukaryota</taxon>
        <taxon>Sar</taxon>
        <taxon>Alveolata</taxon>
        <taxon>Apicomplexa</taxon>
        <taxon>Aconoidasida</taxon>
        <taxon>Piroplasmida</taxon>
        <taxon>Babesiidae</taxon>
        <taxon>Babesia</taxon>
    </lineage>
</organism>
<sequence length="63" mass="6855">MPSCKCSDGSVIVRYSARSSLKWVSVFRIGLRSPPKDDMVSSLASWVSSSKVATSDNLMQITT</sequence>